<protein>
    <submittedName>
        <fullName evidence="1">Uncharacterized protein</fullName>
    </submittedName>
</protein>
<comment type="caution">
    <text evidence="1">The sequence shown here is derived from an EMBL/GenBank/DDBJ whole genome shotgun (WGS) entry which is preliminary data.</text>
</comment>
<dbReference type="EMBL" id="MU268198">
    <property type="protein sequence ID" value="KAH7905410.1"/>
    <property type="molecule type" value="Genomic_DNA"/>
</dbReference>
<reference evidence="1" key="1">
    <citation type="journal article" date="2021" name="New Phytol.">
        <title>Evolutionary innovations through gain and loss of genes in the ectomycorrhizal Boletales.</title>
        <authorList>
            <person name="Wu G."/>
            <person name="Miyauchi S."/>
            <person name="Morin E."/>
            <person name="Kuo A."/>
            <person name="Drula E."/>
            <person name="Varga T."/>
            <person name="Kohler A."/>
            <person name="Feng B."/>
            <person name="Cao Y."/>
            <person name="Lipzen A."/>
            <person name="Daum C."/>
            <person name="Hundley H."/>
            <person name="Pangilinan J."/>
            <person name="Johnson J."/>
            <person name="Barry K."/>
            <person name="LaButti K."/>
            <person name="Ng V."/>
            <person name="Ahrendt S."/>
            <person name="Min B."/>
            <person name="Choi I.G."/>
            <person name="Park H."/>
            <person name="Plett J.M."/>
            <person name="Magnuson J."/>
            <person name="Spatafora J.W."/>
            <person name="Nagy L.G."/>
            <person name="Henrissat B."/>
            <person name="Grigoriev I.V."/>
            <person name="Yang Z.L."/>
            <person name="Xu J."/>
            <person name="Martin F.M."/>
        </authorList>
    </citation>
    <scope>NUCLEOTIDE SEQUENCE</scope>
    <source>
        <strain evidence="1">ATCC 28755</strain>
    </source>
</reference>
<proteinExistence type="predicted"/>
<evidence type="ECO:0000313" key="1">
    <source>
        <dbReference type="EMBL" id="KAH7905410.1"/>
    </source>
</evidence>
<name>A0ACB7ZW05_9AGAM</name>
<organism evidence="1 2">
    <name type="scientific">Hygrophoropsis aurantiaca</name>
    <dbReference type="NCBI Taxonomy" id="72124"/>
    <lineage>
        <taxon>Eukaryota</taxon>
        <taxon>Fungi</taxon>
        <taxon>Dikarya</taxon>
        <taxon>Basidiomycota</taxon>
        <taxon>Agaricomycotina</taxon>
        <taxon>Agaricomycetes</taxon>
        <taxon>Agaricomycetidae</taxon>
        <taxon>Boletales</taxon>
        <taxon>Coniophorineae</taxon>
        <taxon>Hygrophoropsidaceae</taxon>
        <taxon>Hygrophoropsis</taxon>
    </lineage>
</organism>
<evidence type="ECO:0000313" key="2">
    <source>
        <dbReference type="Proteomes" id="UP000790377"/>
    </source>
</evidence>
<gene>
    <name evidence="1" type="ORF">BJ138DRAFT_1230018</name>
</gene>
<sequence length="1590" mass="176063">MTEKIVDQLRDTSNPPPNYPFVPPVPHAASVDTYMSDEYHLYPSILDDGIDFRPSLQVGGGRRYISPPVEVTPTRLRTRIRATERDTGIVREAESRRAQLAGGDAGHFSGDDTNPFLDDTGISADYQLSSPDFLQPQYQAGSEIPFERHSSPLSESYDMDDHEILDRFLETSSDMDIAVQELAITDAQNQLRANLPFVATRLPRPTSEVPPDTRAVGMLAACPPRRAISCDPSTNAAYPHMEGLSNPLADLPSMSASDHYENQSSSTDENNLPNSVYQVFGRHNPQDSVPASSTPTSSHAAQSSDQFIPDPTVPGFFHRNKNSRLAALLPNKHLAPPSALERMGFVEESMDRDTLLELYPRMGMIIPPTPAKPQDVKSNEAAKVAEELFPELEKHLEEPLFEGVHNAPESEEAVSDDHGKTSNLPTAVGRRSFETNQRLQETFLEINTLMRAVESETAIPSNQILDLWMKQYHGRTMTAANLWNIYLKFHAQHTEQELARLPPKDRPQSKQQITPKIRGLCFEQFKLKYLDWQERLKLFDEITQCDEAPQTVQQRASEFSKIFKKISSLLEYAETRFGFLGILLMCGNVVNQDASLGELYTARDLKDFFPVRFLAGTDAVLGHAKAHAYNQASLRVAQEAATQRDHNAKPVGNIFQTQPATHHGTHSPEKRSTKQESPERLQQTTSRASLSPEKRSTHQGSPELVIQEDSPEHPPPDAIPSENLSNTLKNTLREAVEKLGVDFPKGKLFPWMTILGILAKGCSMAIGWPEECPMPGEHQGAVNSKKTNKGLSGLTNVHRYALLGALNNKTLKFVTLPKHQWQDLVASAIPVIQGVAPDYDSPHARGRLMFANGVLKREGLARLPRSAAATRVRPSGSRNKNQSMEVLNLVSDDEPQPRKVTRKKNLKVEVVIPVYSAKNAKGKGREVIHLDQSSEAPSGSEYQEEQDELVDSDYETGETAQKRKAKSAGNAGAAKKRVPPTNACRGAEQQPKVNGKPSDEAHTKLSVKRGGKQTRICSPMYIESDSDDQLIESGITTEASARPKPKPLVQGSAAAIKREIEIEAVLGPVQPQARSQHTSTEARPLPGQLVISTRPLSKTLSPSPTPSSPSPKRVVNPAMLSLNPTMSSGEFPRAVEPVNSTHRRVDNNNTQFANEKSTVMRPQAALPPHNGRLHADALAPSQTYKNPRGQTPVNFEGRTSTRDGRMQRAQETLAQPEGRIQEARGVRVQPDVRSQEVLGQEVRGQEVRAPEGRIQEARVRVQPDIRSQEVRGHSQEVFGHEVRGQEVRAQEAHTQDVRQQEVRGLEIRAQEVRTQDVRHQEVRGQAQEARTQDTRHQEARNARVQQDRHNHRAQMTRDSHTQQDVRDMRVHQDPRNVALNALPHQDPRNARPQEDAAGRVARNVRGQQDSAWTQQEARPRQNAPQARAIGDPSAQALANARALIKAHEEAEARLTVKTHSRADSRASNNSQSSAVSQRIHGFNAAPSSAFNDIHDDGSLGADYSFENTSGQLTSELGYSQTSANIYPSTMTTEFSGSFQHIDQYNDPSFYHAGAGSSQPEPRTSYAPLPAPPPYYVPESSNQSSGGNNRM</sequence>
<accession>A0ACB7ZW05</accession>
<dbReference type="Proteomes" id="UP000790377">
    <property type="component" value="Unassembled WGS sequence"/>
</dbReference>
<keyword evidence="2" id="KW-1185">Reference proteome</keyword>